<dbReference type="RefSeq" id="WP_146288709.1">
    <property type="nucleotide sequence ID" value="NZ_CP042304.1"/>
</dbReference>
<keyword evidence="1" id="KW-1133">Transmembrane helix</keyword>
<dbReference type="Pfam" id="PF12158">
    <property type="entry name" value="DUF3592"/>
    <property type="match status" value="2"/>
</dbReference>
<evidence type="ECO:0000259" key="2">
    <source>
        <dbReference type="Pfam" id="PF12158"/>
    </source>
</evidence>
<gene>
    <name evidence="3" type="ORF">FPZ08_03565</name>
</gene>
<feature type="transmembrane region" description="Helical" evidence="1">
    <location>
        <begin position="299"/>
        <end position="320"/>
    </location>
</feature>
<keyword evidence="1" id="KW-0472">Membrane</keyword>
<feature type="domain" description="DUF3592" evidence="2">
    <location>
        <begin position="36"/>
        <end position="128"/>
    </location>
</feature>
<feature type="transmembrane region" description="Helical" evidence="1">
    <location>
        <begin position="133"/>
        <end position="155"/>
    </location>
</feature>
<proteinExistence type="predicted"/>
<dbReference type="EMBL" id="CP042304">
    <property type="protein sequence ID" value="QDZ09901.1"/>
    <property type="molecule type" value="Genomic_DNA"/>
</dbReference>
<keyword evidence="4" id="KW-1185">Reference proteome</keyword>
<evidence type="ECO:0000313" key="4">
    <source>
        <dbReference type="Proteomes" id="UP000315364"/>
    </source>
</evidence>
<evidence type="ECO:0000256" key="1">
    <source>
        <dbReference type="SAM" id="Phobius"/>
    </source>
</evidence>
<name>A0A5B8LPA3_9HYPH</name>
<dbReference type="OrthoDB" id="4750277at2"/>
<organism evidence="3 4">
    <name type="scientific">Devosia ginsengisoli</name>
    <dbReference type="NCBI Taxonomy" id="400770"/>
    <lineage>
        <taxon>Bacteria</taxon>
        <taxon>Pseudomonadati</taxon>
        <taxon>Pseudomonadota</taxon>
        <taxon>Alphaproteobacteria</taxon>
        <taxon>Hyphomicrobiales</taxon>
        <taxon>Devosiaceae</taxon>
        <taxon>Devosia</taxon>
    </lineage>
</organism>
<evidence type="ECO:0000313" key="3">
    <source>
        <dbReference type="EMBL" id="QDZ09901.1"/>
    </source>
</evidence>
<protein>
    <submittedName>
        <fullName evidence="3">DUF3592 domain-containing protein</fullName>
    </submittedName>
</protein>
<dbReference type="KEGG" id="dea:FPZ08_03565"/>
<accession>A0A5B8LPA3</accession>
<keyword evidence="1" id="KW-0812">Transmembrane</keyword>
<dbReference type="AlphaFoldDB" id="A0A5B8LPA3"/>
<feature type="transmembrane region" description="Helical" evidence="1">
    <location>
        <begin position="175"/>
        <end position="193"/>
    </location>
</feature>
<dbReference type="InterPro" id="IPR021994">
    <property type="entry name" value="DUF3592"/>
</dbReference>
<dbReference type="Proteomes" id="UP000315364">
    <property type="component" value="Chromosome"/>
</dbReference>
<feature type="domain" description="DUF3592" evidence="2">
    <location>
        <begin position="205"/>
        <end position="294"/>
    </location>
</feature>
<reference evidence="3 4" key="1">
    <citation type="submission" date="2019-07" db="EMBL/GenBank/DDBJ databases">
        <title>Full genome sequence of Devosia sp. Gsoil 520.</title>
        <authorList>
            <person name="Im W.-T."/>
        </authorList>
    </citation>
    <scope>NUCLEOTIDE SEQUENCE [LARGE SCALE GENOMIC DNA]</scope>
    <source>
        <strain evidence="3 4">Gsoil 520</strain>
    </source>
</reference>
<sequence length="321" mass="34548">MELLLWFALAIDAAILLAAAVKWQKVAAARHWQATVGRIVSSQAEARLIRKSPIGENMVENSEIRNFAAVTYAFNVGRAKFHGNRLSFGTDTGNAGVTEALKCYPEGMEVTVYYDPSDPENCVLDRDPPSAGFFRTMFGGGLAAGAVIVVLLLGLNGRFNLGSIIRHDLQWTPSLAAAVALAVGALALASAAVKLQNIHRHWQTTSGTIVSSGAVKLAAHAKLLGPSRYFQDRTVYDYVVDGVRYQSNRISFGDLAFSNSRHFAEEQAARFAPGNRVDVHYDPAAPSSAALQIGDPRLVWWWSAAALALLLLALALTGILA</sequence>